<keyword evidence="1" id="KW-0732">Signal</keyword>
<dbReference type="Pfam" id="PF12028">
    <property type="entry name" value="DUF3515"/>
    <property type="match status" value="1"/>
</dbReference>
<dbReference type="PROSITE" id="PS51257">
    <property type="entry name" value="PROKAR_LIPOPROTEIN"/>
    <property type="match status" value="1"/>
</dbReference>
<dbReference type="InterPro" id="IPR021903">
    <property type="entry name" value="DUF3515"/>
</dbReference>
<dbReference type="RefSeq" id="WP_376978821.1">
    <property type="nucleotide sequence ID" value="NZ_JBHLSV010000005.1"/>
</dbReference>
<dbReference type="EMBL" id="JBHLSV010000005">
    <property type="protein sequence ID" value="MFC0673333.1"/>
    <property type="molecule type" value="Genomic_DNA"/>
</dbReference>
<evidence type="ECO:0000313" key="2">
    <source>
        <dbReference type="EMBL" id="MFC0673333.1"/>
    </source>
</evidence>
<reference evidence="2 3" key="1">
    <citation type="submission" date="2024-09" db="EMBL/GenBank/DDBJ databases">
        <authorList>
            <person name="Sun Q."/>
            <person name="Mori K."/>
        </authorList>
    </citation>
    <scope>NUCLEOTIDE SEQUENCE [LARGE SCALE GENOMIC DNA]</scope>
    <source>
        <strain evidence="2 3">CICC 10874</strain>
    </source>
</reference>
<protein>
    <submittedName>
        <fullName evidence="2">DUF3515 family protein</fullName>
    </submittedName>
</protein>
<organism evidence="2 3">
    <name type="scientific">Brachybacterium hainanense</name>
    <dbReference type="NCBI Taxonomy" id="1541174"/>
    <lineage>
        <taxon>Bacteria</taxon>
        <taxon>Bacillati</taxon>
        <taxon>Actinomycetota</taxon>
        <taxon>Actinomycetes</taxon>
        <taxon>Micrococcales</taxon>
        <taxon>Dermabacteraceae</taxon>
        <taxon>Brachybacterium</taxon>
    </lineage>
</organism>
<name>A0ABV6RBU1_9MICO</name>
<sequence length="174" mass="17789">MHLRPLLPPASRGSLGSLLVLVSLAGCGTTTVPPGPDAADPVCASIIATAPKEILGHARQETNSQGTLVWGEGEDAIVLRCGVEPPGPTTQQCTTLADAAGAEVDWIVTTSDDEDPEDPSAMVLFTTYGRTPAVDISVPRSAAPEQPSAVPLEFTRPIAAIPATTRCIGPGDAA</sequence>
<feature type="chain" id="PRO_5046830548" evidence="1">
    <location>
        <begin position="26"/>
        <end position="174"/>
    </location>
</feature>
<feature type="signal peptide" evidence="1">
    <location>
        <begin position="1"/>
        <end position="25"/>
    </location>
</feature>
<proteinExistence type="predicted"/>
<dbReference type="Proteomes" id="UP001589793">
    <property type="component" value="Unassembled WGS sequence"/>
</dbReference>
<evidence type="ECO:0000256" key="1">
    <source>
        <dbReference type="SAM" id="SignalP"/>
    </source>
</evidence>
<keyword evidence="3" id="KW-1185">Reference proteome</keyword>
<evidence type="ECO:0000313" key="3">
    <source>
        <dbReference type="Proteomes" id="UP001589793"/>
    </source>
</evidence>
<accession>A0ABV6RBU1</accession>
<gene>
    <name evidence="2" type="ORF">ACFFF6_05100</name>
</gene>
<comment type="caution">
    <text evidence="2">The sequence shown here is derived from an EMBL/GenBank/DDBJ whole genome shotgun (WGS) entry which is preliminary data.</text>
</comment>